<accession>A0A8F5RAZ4</accession>
<comment type="similarity">
    <text evidence="2">Belongs to the microviridae F protein family.</text>
</comment>
<dbReference type="GO" id="GO:0005198">
    <property type="term" value="F:structural molecule activity"/>
    <property type="evidence" value="ECO:0007669"/>
    <property type="project" value="InterPro"/>
</dbReference>
<keyword evidence="5" id="KW-0946">Virion</keyword>
<dbReference type="InterPro" id="IPR003514">
    <property type="entry name" value="Microviridae_protein_F"/>
</dbReference>
<evidence type="ECO:0000256" key="1">
    <source>
        <dbReference type="ARBA" id="ARBA00004328"/>
    </source>
</evidence>
<organism evidence="6">
    <name type="scientific">Microvirus mar33</name>
    <dbReference type="NCBI Taxonomy" id="2851167"/>
    <lineage>
        <taxon>Viruses</taxon>
        <taxon>Monodnaviria</taxon>
        <taxon>Sangervirae</taxon>
        <taxon>Phixviricota</taxon>
        <taxon>Malgrandaviricetes</taxon>
        <taxon>Petitvirales</taxon>
        <taxon>Microviridae</taxon>
    </lineage>
</organism>
<comment type="subcellular location">
    <subcellularLocation>
        <location evidence="1">Virion</location>
    </subcellularLocation>
</comment>
<dbReference type="InterPro" id="IPR037002">
    <property type="entry name" value="Microviridae_protein_F_sf"/>
</dbReference>
<keyword evidence="4" id="KW-0167">Capsid protein</keyword>
<evidence type="ECO:0000256" key="3">
    <source>
        <dbReference type="ARBA" id="ARBA00022431"/>
    </source>
</evidence>
<evidence type="ECO:0000313" key="6">
    <source>
        <dbReference type="EMBL" id="QXN75160.1"/>
    </source>
</evidence>
<protein>
    <submittedName>
        <fullName evidence="6">Major capsid protein</fullName>
    </submittedName>
</protein>
<name>A0A8F5RAZ4_9VIRU</name>
<keyword evidence="3" id="KW-1140">T=1 icosahedral capsid protein</keyword>
<evidence type="ECO:0000256" key="2">
    <source>
        <dbReference type="ARBA" id="ARBA00009963"/>
    </source>
</evidence>
<dbReference type="Pfam" id="PF02305">
    <property type="entry name" value="Phage_F"/>
    <property type="match status" value="2"/>
</dbReference>
<dbReference type="GO" id="GO:0039615">
    <property type="term" value="C:T=1 icosahedral viral capsid"/>
    <property type="evidence" value="ECO:0007669"/>
    <property type="project" value="UniProtKB-KW"/>
</dbReference>
<dbReference type="EMBL" id="MZ089779">
    <property type="protein sequence ID" value="QXN75160.1"/>
    <property type="molecule type" value="Genomic_DNA"/>
</dbReference>
<reference evidence="6" key="1">
    <citation type="submission" date="2021-04" db="EMBL/GenBank/DDBJ databases">
        <title>Genomes of microviruses identified in yellow-bellied marmot fecal samples.</title>
        <authorList>
            <person name="Varsani A."/>
            <person name="Kraberger S."/>
            <person name="Chatterjee A."/>
            <person name="Richet C."/>
            <person name="Fontenele R.S."/>
            <person name="Schmidlin K."/>
            <person name="Blumstein D.T."/>
        </authorList>
    </citation>
    <scope>NUCLEOTIDE SEQUENCE</scope>
    <source>
        <strain evidence="6">Mar33</strain>
    </source>
</reference>
<dbReference type="Gene3D" id="2.60.169.10">
    <property type="entry name" value="Microviridae F protein"/>
    <property type="match status" value="2"/>
</dbReference>
<evidence type="ECO:0000256" key="5">
    <source>
        <dbReference type="ARBA" id="ARBA00022844"/>
    </source>
</evidence>
<dbReference type="SUPFAM" id="SSF88645">
    <property type="entry name" value="ssDNA viruses"/>
    <property type="match status" value="2"/>
</dbReference>
<evidence type="ECO:0000256" key="4">
    <source>
        <dbReference type="ARBA" id="ARBA00022561"/>
    </source>
</evidence>
<proteinExistence type="inferred from homology"/>
<sequence length="628" mass="69228">MIMALFRNKVAAQANAANIEIPRSVLPLEWTHKTTFNVGDLIPLMYKEILPGEGIDLNLAALSRAATPVFPVMDNAFFETACFFVPARLVDENWEAFNGENKDAPWANVTQYSIPAIPVGTILSSYTRSSDGSVIYQGDLISATGSTTPIFPFIYDTVDTSLVSPGAVHSFQGYLLDYFGLPISNVGLDARSTPVYERSRMPIDIRPFRAYGLIWSENFRNENTTTPLLIQRGAFSPTQFEYESATSFVPNSDNLPFMKPLRVSKFHDYFTDALPAPQKGSDVLIPGLDGIPVGTAPAGTLTFVGSSSSPAAPLEFRTDSGGTIDTTSRNNVTLGSFGNLRAASPAISVSGSSYIVPANLQTVLSSSSTATIGALRTAFQIQKILERDSYGTRYVEVLKNHFGVTSPDARLQRPEYLGGTIERLNMQQVVQTSSTDTTSPQGNVSGISKTSSDDFIVSKDALEHGWLIVVGYVRTERTYQNGISRMWSRRTRYDYYMPELANITNQPIFNAELYGTIPTTNPSGAIRQDEINGVFGYKEAWDEYRHPVSIVTGAFRKNVENSLYPWTYSEDYNGTPALSSEWMYEDPANFAQTLAVTDAPQIIGDFYFYGKMYLPMPTRSVPGLVDHF</sequence>
<dbReference type="InterPro" id="IPR016184">
    <property type="entry name" value="Capsid/spike_ssDNA_virus"/>
</dbReference>